<keyword evidence="3" id="KW-1185">Reference proteome</keyword>
<organism evidence="2 3">
    <name type="scientific">Neobacillus cucumis</name>
    <dbReference type="NCBI Taxonomy" id="1740721"/>
    <lineage>
        <taxon>Bacteria</taxon>
        <taxon>Bacillati</taxon>
        <taxon>Bacillota</taxon>
        <taxon>Bacilli</taxon>
        <taxon>Bacillales</taxon>
        <taxon>Bacillaceae</taxon>
        <taxon>Neobacillus</taxon>
    </lineage>
</organism>
<dbReference type="Pfam" id="PF00364">
    <property type="entry name" value="Biotin_lipoyl"/>
    <property type="match status" value="1"/>
</dbReference>
<dbReference type="InterPro" id="IPR000089">
    <property type="entry name" value="Biotin_lipoyl"/>
</dbReference>
<name>A0A2N5HP68_9BACI</name>
<dbReference type="RefSeq" id="WP_101647038.1">
    <property type="nucleotide sequence ID" value="NZ_PGVE01000028.1"/>
</dbReference>
<comment type="caution">
    <text evidence="2">The sequence shown here is derived from an EMBL/GenBank/DDBJ whole genome shotgun (WGS) entry which is preliminary data.</text>
</comment>
<sequence length="84" mass="9254">MPRCEETIYCPCSGTVEKVLTEKNNHVYEWEKLFLIKASNGNMVEISVGISGHITSLKVKDGQKVDVETALAVIKDDLLITGSD</sequence>
<dbReference type="EMBL" id="PGVE01000028">
    <property type="protein sequence ID" value="PLS07298.1"/>
    <property type="molecule type" value="Genomic_DNA"/>
</dbReference>
<proteinExistence type="predicted"/>
<reference evidence="2 3" key="1">
    <citation type="submission" date="2017-11" db="EMBL/GenBank/DDBJ databases">
        <title>Comparitive Functional Genomics of Dry Heat Resistant strains isolated from the Viking Spacecraft.</title>
        <authorList>
            <person name="Seuylemezian A."/>
            <person name="Cooper K."/>
            <person name="Vaishampayan P."/>
        </authorList>
    </citation>
    <scope>NUCLEOTIDE SEQUENCE [LARGE SCALE GENOMIC DNA]</scope>
    <source>
        <strain evidence="2 3">V32-6</strain>
    </source>
</reference>
<feature type="domain" description="Lipoyl-binding" evidence="1">
    <location>
        <begin position="11"/>
        <end position="74"/>
    </location>
</feature>
<gene>
    <name evidence="2" type="ORF">CVD27_06355</name>
</gene>
<accession>A0A2N5HP68</accession>
<dbReference type="SUPFAM" id="SSF51230">
    <property type="entry name" value="Single hybrid motif"/>
    <property type="match status" value="1"/>
</dbReference>
<dbReference type="AlphaFoldDB" id="A0A2N5HP68"/>
<evidence type="ECO:0000313" key="3">
    <source>
        <dbReference type="Proteomes" id="UP000234950"/>
    </source>
</evidence>
<dbReference type="Proteomes" id="UP000234950">
    <property type="component" value="Unassembled WGS sequence"/>
</dbReference>
<evidence type="ECO:0000259" key="1">
    <source>
        <dbReference type="Pfam" id="PF00364"/>
    </source>
</evidence>
<evidence type="ECO:0000313" key="2">
    <source>
        <dbReference type="EMBL" id="PLS07298.1"/>
    </source>
</evidence>
<dbReference type="InterPro" id="IPR011053">
    <property type="entry name" value="Single_hybrid_motif"/>
</dbReference>
<dbReference type="OrthoDB" id="2639611at2"/>
<protein>
    <recommendedName>
        <fullName evidence="1">Lipoyl-binding domain-containing protein</fullName>
    </recommendedName>
</protein>
<dbReference type="Gene3D" id="2.40.50.100">
    <property type="match status" value="1"/>
</dbReference>